<dbReference type="Proteomes" id="UP000287830">
    <property type="component" value="Unassembled WGS sequence"/>
</dbReference>
<evidence type="ECO:0000313" key="2">
    <source>
        <dbReference type="Proteomes" id="UP000287830"/>
    </source>
</evidence>
<sequence length="135" mass="15375">MENTSPHGKHPTADPVEALRNCALALTKRAHESCGTEALEPDLERALEILRATPEMRQELETELISLIDPAREGIVELVAFTMHELRWPRIEQEIRGRVTGNIGNVSNIRLYEAMLDAFSDSWSDRDLYERFSSQ</sequence>
<dbReference type="RefSeq" id="WP_125044545.1">
    <property type="nucleotide sequence ID" value="NZ_BHZC01000001.1"/>
</dbReference>
<dbReference type="OrthoDB" id="4223229at2"/>
<organism evidence="1 2">
    <name type="scientific">Streptomyces chrestomyceticus JCM 4735</name>
    <dbReference type="NCBI Taxonomy" id="1306181"/>
    <lineage>
        <taxon>Bacteria</taxon>
        <taxon>Bacillati</taxon>
        <taxon>Actinomycetota</taxon>
        <taxon>Actinomycetes</taxon>
        <taxon>Kitasatosporales</taxon>
        <taxon>Streptomycetaceae</taxon>
        <taxon>Streptomyces</taxon>
    </lineage>
</organism>
<dbReference type="GeneID" id="95620972"/>
<proteinExistence type="predicted"/>
<accession>A0A7U9KT27</accession>
<gene>
    <name evidence="1" type="ORF">OEIGOIKO_01974</name>
</gene>
<dbReference type="AlphaFoldDB" id="A0A7U9KT27"/>
<comment type="caution">
    <text evidence="1">The sequence shown here is derived from an EMBL/GenBank/DDBJ whole genome shotgun (WGS) entry which is preliminary data.</text>
</comment>
<name>A0A7U9KT27_9ACTN</name>
<protein>
    <submittedName>
        <fullName evidence="1">Uncharacterized protein</fullName>
    </submittedName>
</protein>
<evidence type="ECO:0000313" key="1">
    <source>
        <dbReference type="EMBL" id="GCD34246.1"/>
    </source>
</evidence>
<reference evidence="1 2" key="1">
    <citation type="submission" date="2018-11" db="EMBL/GenBank/DDBJ databases">
        <title>Whole genome sequence of Streptomyces chrestomyceticus NBRC 13444(T).</title>
        <authorList>
            <person name="Komaki H."/>
            <person name="Tamura T."/>
        </authorList>
    </citation>
    <scope>NUCLEOTIDE SEQUENCE [LARGE SCALE GENOMIC DNA]</scope>
    <source>
        <strain evidence="1 2">NBRC 13444</strain>
    </source>
</reference>
<dbReference type="EMBL" id="BHZC01000001">
    <property type="protein sequence ID" value="GCD34246.1"/>
    <property type="molecule type" value="Genomic_DNA"/>
</dbReference>